<name>A0A2P6VL82_9CHLO</name>
<dbReference type="GO" id="GO:0005743">
    <property type="term" value="C:mitochondrial inner membrane"/>
    <property type="evidence" value="ECO:0007669"/>
    <property type="project" value="UniProtKB-SubCell"/>
</dbReference>
<feature type="compositionally biased region" description="Low complexity" evidence="7">
    <location>
        <begin position="60"/>
        <end position="69"/>
    </location>
</feature>
<keyword evidence="3" id="KW-0999">Mitochondrion inner membrane</keyword>
<dbReference type="GO" id="GO:0030150">
    <property type="term" value="P:protein import into mitochondrial matrix"/>
    <property type="evidence" value="ECO:0007669"/>
    <property type="project" value="TreeGrafter"/>
</dbReference>
<dbReference type="SMART" id="SM00978">
    <property type="entry name" value="Tim44"/>
    <property type="match status" value="1"/>
</dbReference>
<keyword evidence="6" id="KW-0472">Membrane</keyword>
<feature type="domain" description="Tim44-like" evidence="8">
    <location>
        <begin position="277"/>
        <end position="431"/>
    </location>
</feature>
<dbReference type="STRING" id="554055.A0A2P6VL82"/>
<organism evidence="9 10">
    <name type="scientific">Micractinium conductrix</name>
    <dbReference type="NCBI Taxonomy" id="554055"/>
    <lineage>
        <taxon>Eukaryota</taxon>
        <taxon>Viridiplantae</taxon>
        <taxon>Chlorophyta</taxon>
        <taxon>core chlorophytes</taxon>
        <taxon>Trebouxiophyceae</taxon>
        <taxon>Chlorellales</taxon>
        <taxon>Chlorellaceae</taxon>
        <taxon>Chlorella clade</taxon>
        <taxon>Micractinium</taxon>
    </lineage>
</organism>
<comment type="caution">
    <text evidence="9">The sequence shown here is derived from an EMBL/GenBank/DDBJ whole genome shotgun (WGS) entry which is preliminary data.</text>
</comment>
<feature type="compositionally biased region" description="Gly residues" evidence="7">
    <location>
        <begin position="99"/>
        <end position="111"/>
    </location>
</feature>
<dbReference type="SUPFAM" id="SSF54427">
    <property type="entry name" value="NTF2-like"/>
    <property type="match status" value="1"/>
</dbReference>
<evidence type="ECO:0000256" key="5">
    <source>
        <dbReference type="ARBA" id="ARBA00023128"/>
    </source>
</evidence>
<gene>
    <name evidence="9" type="ORF">C2E20_2007</name>
</gene>
<evidence type="ECO:0000256" key="3">
    <source>
        <dbReference type="ARBA" id="ARBA00022792"/>
    </source>
</evidence>
<dbReference type="OrthoDB" id="10265990at2759"/>
<evidence type="ECO:0000256" key="6">
    <source>
        <dbReference type="ARBA" id="ARBA00023136"/>
    </source>
</evidence>
<feature type="compositionally biased region" description="Low complexity" evidence="7">
    <location>
        <begin position="112"/>
        <end position="146"/>
    </location>
</feature>
<dbReference type="PANTHER" id="PTHR10721:SF1">
    <property type="entry name" value="MITOCHONDRIAL IMPORT INNER MEMBRANE TRANSLOCASE SUBUNIT TIM44"/>
    <property type="match status" value="1"/>
</dbReference>
<proteinExistence type="inferred from homology"/>
<evidence type="ECO:0000313" key="10">
    <source>
        <dbReference type="Proteomes" id="UP000239649"/>
    </source>
</evidence>
<reference evidence="9 10" key="1">
    <citation type="journal article" date="2018" name="Plant J.">
        <title>Genome sequences of Chlorella sorokiniana UTEX 1602 and Micractinium conductrix SAG 241.80: implications to maltose excretion by a green alga.</title>
        <authorList>
            <person name="Arriola M.B."/>
            <person name="Velmurugan N."/>
            <person name="Zhang Y."/>
            <person name="Plunkett M.H."/>
            <person name="Hondzo H."/>
            <person name="Barney B.M."/>
        </authorList>
    </citation>
    <scope>NUCLEOTIDE SEQUENCE [LARGE SCALE GENOMIC DNA]</scope>
    <source>
        <strain evidence="9 10">SAG 241.80</strain>
    </source>
</reference>
<evidence type="ECO:0000256" key="4">
    <source>
        <dbReference type="ARBA" id="ARBA00022946"/>
    </source>
</evidence>
<dbReference type="Proteomes" id="UP000239649">
    <property type="component" value="Unassembled WGS sequence"/>
</dbReference>
<feature type="region of interest" description="Disordered" evidence="7">
    <location>
        <begin position="60"/>
        <end position="149"/>
    </location>
</feature>
<dbReference type="InterPro" id="IPR007379">
    <property type="entry name" value="Tim44-like_dom"/>
</dbReference>
<dbReference type="AlphaFoldDB" id="A0A2P6VL82"/>
<protein>
    <submittedName>
        <fullName evidence="9">Mitochondrial import inner membrane translocase subunit TIM44-2-like</fullName>
    </submittedName>
</protein>
<sequence>MSALRQAAKVARGLHAHQQARSYSLLDKLSKKTKEAVDKTKSAAEELQKSAGGAERLQALREQAAAASSTLGEKVQAAANSAQQLAKETVEELKKQNVPGGGAPGGNGGAADGDAQQAAAGAGAAEGEQQQEQQQQQQEEQQAAGAGKPGLGQRLKVFASAAAQEIARAVKSEQPTSSALRGASHKAANVQTAGTDALVASKQQRSAWQQQMDDMRGKLGGHPFFARMRGLNLGANPVLTKGREAAESIRERWETSDSPLVHRIQDAVDSLQSESEQARALREIRARDPSFDMVTFLRNLKSDVSTVIKAYLTSDEEVIKEHCSPEMIERLTGIMRAQKQQGLVPDPTLLDQSEVELVDIKTLEEEPIVVVQFTCQQINCTRDSFGNVVDGKPDEVHRVYYYWALQQEKQGYVDADGAYNPPRWQLREMLIRGMHHLL</sequence>
<dbReference type="EMBL" id="LHPF02000003">
    <property type="protein sequence ID" value="PSC74853.1"/>
    <property type="molecule type" value="Genomic_DNA"/>
</dbReference>
<dbReference type="Gene3D" id="3.10.450.240">
    <property type="match status" value="1"/>
</dbReference>
<accession>A0A2P6VL82</accession>
<keyword evidence="10" id="KW-1185">Reference proteome</keyword>
<dbReference type="PANTHER" id="PTHR10721">
    <property type="entry name" value="MITOCHONDRIAL IMPORT INNER MEMBRANE TRANSLOCASE SUBUNIT TIM44"/>
    <property type="match status" value="1"/>
</dbReference>
<comment type="similarity">
    <text evidence="2">Belongs to the Tim44 family.</text>
</comment>
<dbReference type="InterPro" id="IPR039544">
    <property type="entry name" value="Tim44-like"/>
</dbReference>
<comment type="subcellular location">
    <subcellularLocation>
        <location evidence="1">Mitochondrion inner membrane</location>
    </subcellularLocation>
</comment>
<dbReference type="GO" id="GO:0051087">
    <property type="term" value="F:protein-folding chaperone binding"/>
    <property type="evidence" value="ECO:0007669"/>
    <property type="project" value="TreeGrafter"/>
</dbReference>
<evidence type="ECO:0000256" key="1">
    <source>
        <dbReference type="ARBA" id="ARBA00004273"/>
    </source>
</evidence>
<keyword evidence="5" id="KW-0496">Mitochondrion</keyword>
<dbReference type="Pfam" id="PF04280">
    <property type="entry name" value="Tim44"/>
    <property type="match status" value="1"/>
</dbReference>
<evidence type="ECO:0000256" key="7">
    <source>
        <dbReference type="SAM" id="MobiDB-lite"/>
    </source>
</evidence>
<evidence type="ECO:0000313" key="9">
    <source>
        <dbReference type="EMBL" id="PSC74853.1"/>
    </source>
</evidence>
<evidence type="ECO:0000259" key="8">
    <source>
        <dbReference type="SMART" id="SM00978"/>
    </source>
</evidence>
<dbReference type="InterPro" id="IPR032710">
    <property type="entry name" value="NTF2-like_dom_sf"/>
</dbReference>
<dbReference type="NCBIfam" id="NF033779">
    <property type="entry name" value="Tim44_TimA_adap"/>
    <property type="match status" value="1"/>
</dbReference>
<evidence type="ECO:0000256" key="2">
    <source>
        <dbReference type="ARBA" id="ARBA00009597"/>
    </source>
</evidence>
<keyword evidence="4" id="KW-0809">Transit peptide</keyword>